<accession>A0A2M3ZXM9</accession>
<dbReference type="EMBL" id="GGFM01012562">
    <property type="protein sequence ID" value="MBW33313.1"/>
    <property type="molecule type" value="Transcribed_RNA"/>
</dbReference>
<proteinExistence type="predicted"/>
<dbReference type="AlphaFoldDB" id="A0A2M3ZXM9"/>
<organism evidence="1">
    <name type="scientific">Anopheles braziliensis</name>
    <dbReference type="NCBI Taxonomy" id="58242"/>
    <lineage>
        <taxon>Eukaryota</taxon>
        <taxon>Metazoa</taxon>
        <taxon>Ecdysozoa</taxon>
        <taxon>Arthropoda</taxon>
        <taxon>Hexapoda</taxon>
        <taxon>Insecta</taxon>
        <taxon>Pterygota</taxon>
        <taxon>Neoptera</taxon>
        <taxon>Endopterygota</taxon>
        <taxon>Diptera</taxon>
        <taxon>Nematocera</taxon>
        <taxon>Culicoidea</taxon>
        <taxon>Culicidae</taxon>
        <taxon>Anophelinae</taxon>
        <taxon>Anopheles</taxon>
    </lineage>
</organism>
<protein>
    <submittedName>
        <fullName evidence="1">Putative secreted peptide</fullName>
    </submittedName>
</protein>
<name>A0A2M3ZXM9_9DIPT</name>
<sequence length="66" mass="8061">MLLLDVWCFWYMFLRGRPLLSRCQYRVFLLGNLTFLRWVLCRCGSFLSRFPCRLYLLGRLPILVRV</sequence>
<reference evidence="1" key="1">
    <citation type="submission" date="2018-01" db="EMBL/GenBank/DDBJ databases">
        <title>An insight into the sialome of Amazonian anophelines.</title>
        <authorList>
            <person name="Ribeiro J.M."/>
            <person name="Scarpassa V."/>
            <person name="Calvo E."/>
        </authorList>
    </citation>
    <scope>NUCLEOTIDE SEQUENCE</scope>
    <source>
        <tissue evidence="1">Salivary glands</tissue>
    </source>
</reference>
<evidence type="ECO:0000313" key="1">
    <source>
        <dbReference type="EMBL" id="MBW33313.1"/>
    </source>
</evidence>